<dbReference type="EMBL" id="JAJOMB010000016">
    <property type="protein sequence ID" value="MCD5314490.1"/>
    <property type="molecule type" value="Genomic_DNA"/>
</dbReference>
<dbReference type="Proteomes" id="UP001138997">
    <property type="component" value="Unassembled WGS sequence"/>
</dbReference>
<reference evidence="1" key="1">
    <citation type="submission" date="2021-11" db="EMBL/GenBank/DDBJ databases">
        <title>Streptomyces corallinus and Kineosporia corallina sp. nov., two new coral-derived marine actinobacteria.</title>
        <authorList>
            <person name="Buangrab K."/>
            <person name="Sutthacheep M."/>
            <person name="Yeemin T."/>
            <person name="Harunari E."/>
            <person name="Igarashi Y."/>
            <person name="Sripreechasak P."/>
            <person name="Kanchanasin P."/>
            <person name="Tanasupawat S."/>
            <person name="Phongsopitanun W."/>
        </authorList>
    </citation>
    <scope>NUCLEOTIDE SEQUENCE</scope>
    <source>
        <strain evidence="1">JCM 31032</strain>
    </source>
</reference>
<dbReference type="InterPro" id="IPR029045">
    <property type="entry name" value="ClpP/crotonase-like_dom_sf"/>
</dbReference>
<proteinExistence type="predicted"/>
<comment type="caution">
    <text evidence="1">The sequence shown here is derived from an EMBL/GenBank/DDBJ whole genome shotgun (WGS) entry which is preliminary data.</text>
</comment>
<dbReference type="Gene3D" id="3.90.226.10">
    <property type="entry name" value="2-enoyl-CoA Hydratase, Chain A, domain 1"/>
    <property type="match status" value="1"/>
</dbReference>
<name>A0A9X1NI68_9ACTN</name>
<evidence type="ECO:0000313" key="2">
    <source>
        <dbReference type="Proteomes" id="UP001138997"/>
    </source>
</evidence>
<dbReference type="GO" id="GO:0006635">
    <property type="term" value="P:fatty acid beta-oxidation"/>
    <property type="evidence" value="ECO:0007669"/>
    <property type="project" value="TreeGrafter"/>
</dbReference>
<evidence type="ECO:0000313" key="1">
    <source>
        <dbReference type="EMBL" id="MCD5314490.1"/>
    </source>
</evidence>
<sequence>MDYNAWAGIHVTVTDGVATVTLDHPPLNLMDGVLLPSLRGFVHQVRADADVRVIVFQSADPEFFSAHGDMAYVTDPQALPAATQAAIDAAPGAEIPEGMNILEALSEEVRSLPQVTIGKLAGLARGAGNEFLMALDLRFAAIGRSGQAQPEAHLAIVPGGGGTLNLTRLVGRARALELLVGGQLVGAEVAERYGLVNRALPADEIDEFVDTLARRMAKVKPDVVAALKTTVETVAPAVPHQAYAVENASLYSLFTEDMVDLAHRHLAAGVQTREGELNYEAVVDTL</sequence>
<dbReference type="Pfam" id="PF00378">
    <property type="entry name" value="ECH_1"/>
    <property type="match status" value="1"/>
</dbReference>
<organism evidence="1 2">
    <name type="scientific">Kineosporia babensis</name>
    <dbReference type="NCBI Taxonomy" id="499548"/>
    <lineage>
        <taxon>Bacteria</taxon>
        <taxon>Bacillati</taxon>
        <taxon>Actinomycetota</taxon>
        <taxon>Actinomycetes</taxon>
        <taxon>Kineosporiales</taxon>
        <taxon>Kineosporiaceae</taxon>
        <taxon>Kineosporia</taxon>
    </lineage>
</organism>
<dbReference type="GO" id="GO:0003824">
    <property type="term" value="F:catalytic activity"/>
    <property type="evidence" value="ECO:0007669"/>
    <property type="project" value="UniProtKB-ARBA"/>
</dbReference>
<accession>A0A9X1NI68</accession>
<dbReference type="InterPro" id="IPR001753">
    <property type="entry name" value="Enoyl-CoA_hydra/iso"/>
</dbReference>
<dbReference type="AlphaFoldDB" id="A0A9X1NI68"/>
<keyword evidence="2" id="KW-1185">Reference proteome</keyword>
<protein>
    <submittedName>
        <fullName evidence="1">Enoyl-CoA hydratase/isomerase family protein</fullName>
    </submittedName>
</protein>
<gene>
    <name evidence="1" type="ORF">LR394_26635</name>
</gene>
<dbReference type="SUPFAM" id="SSF52096">
    <property type="entry name" value="ClpP/crotonase"/>
    <property type="match status" value="1"/>
</dbReference>
<dbReference type="PANTHER" id="PTHR11941">
    <property type="entry name" value="ENOYL-COA HYDRATASE-RELATED"/>
    <property type="match status" value="1"/>
</dbReference>
<dbReference type="PANTHER" id="PTHR11941:SF54">
    <property type="entry name" value="ENOYL-COA HYDRATASE, MITOCHONDRIAL"/>
    <property type="match status" value="1"/>
</dbReference>
<dbReference type="CDD" id="cd06558">
    <property type="entry name" value="crotonase-like"/>
    <property type="match status" value="1"/>
</dbReference>
<dbReference type="RefSeq" id="WP_231447053.1">
    <property type="nucleotide sequence ID" value="NZ_JAJOMB010000016.1"/>
</dbReference>